<accession>A0ABD1KDU3</accession>
<evidence type="ECO:0000313" key="2">
    <source>
        <dbReference type="EMBL" id="KAL2097008.1"/>
    </source>
</evidence>
<dbReference type="EMBL" id="JBHFQA010000006">
    <property type="protein sequence ID" value="KAL2097008.1"/>
    <property type="molecule type" value="Genomic_DNA"/>
</dbReference>
<gene>
    <name evidence="2" type="ORF">ACEWY4_006215</name>
</gene>
<feature type="region of interest" description="Disordered" evidence="1">
    <location>
        <begin position="1"/>
        <end position="58"/>
    </location>
</feature>
<keyword evidence="3" id="KW-1185">Reference proteome</keyword>
<name>A0ABD1KDU3_9TELE</name>
<evidence type="ECO:0000313" key="3">
    <source>
        <dbReference type="Proteomes" id="UP001591681"/>
    </source>
</evidence>
<sequence>MMVYERRGEERRGEEGDQRRDNEKQKKEEKRADRKDEVAQEAREGESREERANEASSRKLRFKKGRSATFSIDGFSFTIVANEDEREGNSRPLDRFAREYTSSQQDCARLGPHLNQIWSSSPAQPACPSDCSKSQNALWNAITAGIGIRDKGSEHRDVPDDPQTLEEILARELPDGPDVTEKTAIRRWCAFYQPCVSSDQEAPMSLLIGQALSGLCDVTKVLVASSLHHGVIAELCFLWHMILAE</sequence>
<evidence type="ECO:0000256" key="1">
    <source>
        <dbReference type="SAM" id="MobiDB-lite"/>
    </source>
</evidence>
<proteinExistence type="predicted"/>
<dbReference type="AlphaFoldDB" id="A0ABD1KDU3"/>
<protein>
    <submittedName>
        <fullName evidence="2">Uncharacterized protein</fullName>
    </submittedName>
</protein>
<dbReference type="Proteomes" id="UP001591681">
    <property type="component" value="Unassembled WGS sequence"/>
</dbReference>
<reference evidence="2 3" key="1">
    <citation type="submission" date="2024-09" db="EMBL/GenBank/DDBJ databases">
        <title>A chromosome-level genome assembly of Gray's grenadier anchovy, Coilia grayii.</title>
        <authorList>
            <person name="Fu Z."/>
        </authorList>
    </citation>
    <scope>NUCLEOTIDE SEQUENCE [LARGE SCALE GENOMIC DNA]</scope>
    <source>
        <strain evidence="2">G4</strain>
        <tissue evidence="2">Muscle</tissue>
    </source>
</reference>
<comment type="caution">
    <text evidence="2">The sequence shown here is derived from an EMBL/GenBank/DDBJ whole genome shotgun (WGS) entry which is preliminary data.</text>
</comment>
<organism evidence="2 3">
    <name type="scientific">Coilia grayii</name>
    <name type="common">Gray's grenadier anchovy</name>
    <dbReference type="NCBI Taxonomy" id="363190"/>
    <lineage>
        <taxon>Eukaryota</taxon>
        <taxon>Metazoa</taxon>
        <taxon>Chordata</taxon>
        <taxon>Craniata</taxon>
        <taxon>Vertebrata</taxon>
        <taxon>Euteleostomi</taxon>
        <taxon>Actinopterygii</taxon>
        <taxon>Neopterygii</taxon>
        <taxon>Teleostei</taxon>
        <taxon>Clupei</taxon>
        <taxon>Clupeiformes</taxon>
        <taxon>Clupeoidei</taxon>
        <taxon>Engraulidae</taxon>
        <taxon>Coilinae</taxon>
        <taxon>Coilia</taxon>
    </lineage>
</organism>
<feature type="compositionally biased region" description="Basic and acidic residues" evidence="1">
    <location>
        <begin position="1"/>
        <end position="57"/>
    </location>
</feature>